<dbReference type="OrthoDB" id="691673at2759"/>
<dbReference type="EMBL" id="KZ613485">
    <property type="protein sequence ID" value="PMD20225.1"/>
    <property type="molecule type" value="Genomic_DNA"/>
</dbReference>
<evidence type="ECO:0000313" key="3">
    <source>
        <dbReference type="EMBL" id="PMD20225.1"/>
    </source>
</evidence>
<feature type="compositionally biased region" description="Basic and acidic residues" evidence="1">
    <location>
        <begin position="229"/>
        <end position="241"/>
    </location>
</feature>
<name>A0A2J6Q1S4_9HELO</name>
<feature type="compositionally biased region" description="Acidic residues" evidence="1">
    <location>
        <begin position="558"/>
        <end position="570"/>
    </location>
</feature>
<dbReference type="Proteomes" id="UP000235672">
    <property type="component" value="Unassembled WGS sequence"/>
</dbReference>
<dbReference type="PROSITE" id="PS50090">
    <property type="entry name" value="MYB_LIKE"/>
    <property type="match status" value="1"/>
</dbReference>
<feature type="region of interest" description="Disordered" evidence="1">
    <location>
        <begin position="103"/>
        <end position="217"/>
    </location>
</feature>
<accession>A0A2J6Q1S4</accession>
<dbReference type="SMART" id="SM00717">
    <property type="entry name" value="SANT"/>
    <property type="match status" value="1"/>
</dbReference>
<feature type="compositionally biased region" description="Polar residues" evidence="1">
    <location>
        <begin position="280"/>
        <end position="301"/>
    </location>
</feature>
<sequence>MSSSSLPQLPGHSGHWLLPGGVQPEDIDALASFSRAVTHDGSTGCWDTAQCECPFNSHYESVVEWEQRVYDCLWRQNGFPLEPPLDADIIPSSRLSSAAIGDEHGEKGISDEGGLQTGSEDQEEEHVSDHEVHQKGREDQEDEEDDPTDGDYLEDGQKQIPATIRAGEANENAEEHENSEQCKIANPPSDPNPKNEAVQSAGPFQPQSGQPEFDSFDWVVDEDCRGDRKRALARKERERRLLAATSGSKPGTKASGAASSILPARDVNHQERPLPPAPKVSSSHKFQGNSRHVQNTSTHCSTEVLRQKKRRSTSDEDSDSDAYQPDPKRVKSRAGPTSRLSTSRINQSSAQSYPQSYSQGPSQGNPQGTSQGSSHGAPYFSTTHDSIDHSNKRKRISDTKDETDDDDDQRPVKKAKGTTKAPDPREANSSAADKPSRKKGSWSDEEGYELYRLVVEQQELEKRLGLTPLRDERLFEKLAPLLQQRMGANGKNRSPLACKNYWNRIGRAKFNLENRGKTKRSHTLVTSAQASKAQKATQQGKIKQQTKQKSKSKSKAEESEESDEDDFWSA</sequence>
<feature type="compositionally biased region" description="Acidic residues" evidence="1">
    <location>
        <begin position="139"/>
        <end position="154"/>
    </location>
</feature>
<protein>
    <recommendedName>
        <fullName evidence="2">Myb-like domain-containing protein</fullName>
    </recommendedName>
</protein>
<feature type="region of interest" description="Disordered" evidence="1">
    <location>
        <begin position="512"/>
        <end position="570"/>
    </location>
</feature>
<dbReference type="STRING" id="1745343.A0A2J6Q1S4"/>
<dbReference type="AlphaFoldDB" id="A0A2J6Q1S4"/>
<feature type="region of interest" description="Disordered" evidence="1">
    <location>
        <begin position="1"/>
        <end position="20"/>
    </location>
</feature>
<organism evidence="3 4">
    <name type="scientific">Hyaloscypha hepaticicola</name>
    <dbReference type="NCBI Taxonomy" id="2082293"/>
    <lineage>
        <taxon>Eukaryota</taxon>
        <taxon>Fungi</taxon>
        <taxon>Dikarya</taxon>
        <taxon>Ascomycota</taxon>
        <taxon>Pezizomycotina</taxon>
        <taxon>Leotiomycetes</taxon>
        <taxon>Helotiales</taxon>
        <taxon>Hyaloscyphaceae</taxon>
        <taxon>Hyaloscypha</taxon>
    </lineage>
</organism>
<dbReference type="InterPro" id="IPR001005">
    <property type="entry name" value="SANT/Myb"/>
</dbReference>
<feature type="compositionally biased region" description="Basic and acidic residues" evidence="1">
    <location>
        <begin position="125"/>
        <end position="138"/>
    </location>
</feature>
<feature type="compositionally biased region" description="Basic and acidic residues" evidence="1">
    <location>
        <begin position="385"/>
        <end position="400"/>
    </location>
</feature>
<feature type="compositionally biased region" description="Low complexity" evidence="1">
    <location>
        <begin position="526"/>
        <end position="543"/>
    </location>
</feature>
<keyword evidence="4" id="KW-1185">Reference proteome</keyword>
<evidence type="ECO:0000259" key="2">
    <source>
        <dbReference type="PROSITE" id="PS50090"/>
    </source>
</evidence>
<reference evidence="3 4" key="1">
    <citation type="submission" date="2016-05" db="EMBL/GenBank/DDBJ databases">
        <title>A degradative enzymes factory behind the ericoid mycorrhizal symbiosis.</title>
        <authorList>
            <consortium name="DOE Joint Genome Institute"/>
            <person name="Martino E."/>
            <person name="Morin E."/>
            <person name="Grelet G."/>
            <person name="Kuo A."/>
            <person name="Kohler A."/>
            <person name="Daghino S."/>
            <person name="Barry K."/>
            <person name="Choi C."/>
            <person name="Cichocki N."/>
            <person name="Clum A."/>
            <person name="Copeland A."/>
            <person name="Hainaut M."/>
            <person name="Haridas S."/>
            <person name="Labutti K."/>
            <person name="Lindquist E."/>
            <person name="Lipzen A."/>
            <person name="Khouja H.-R."/>
            <person name="Murat C."/>
            <person name="Ohm R."/>
            <person name="Olson A."/>
            <person name="Spatafora J."/>
            <person name="Veneault-Fourrey C."/>
            <person name="Henrissat B."/>
            <person name="Grigoriev I."/>
            <person name="Martin F."/>
            <person name="Perotto S."/>
        </authorList>
    </citation>
    <scope>NUCLEOTIDE SEQUENCE [LARGE SCALE GENOMIC DNA]</scope>
    <source>
        <strain evidence="3 4">UAMH 7357</strain>
    </source>
</reference>
<evidence type="ECO:0000256" key="1">
    <source>
        <dbReference type="SAM" id="MobiDB-lite"/>
    </source>
</evidence>
<feature type="region of interest" description="Disordered" evidence="1">
    <location>
        <begin position="229"/>
        <end position="447"/>
    </location>
</feature>
<feature type="compositionally biased region" description="Basic residues" evidence="1">
    <location>
        <begin position="544"/>
        <end position="553"/>
    </location>
</feature>
<evidence type="ECO:0000313" key="4">
    <source>
        <dbReference type="Proteomes" id="UP000235672"/>
    </source>
</evidence>
<gene>
    <name evidence="3" type="ORF">NA56DRAFT_659729</name>
</gene>
<feature type="domain" description="Myb-like" evidence="2">
    <location>
        <begin position="434"/>
        <end position="506"/>
    </location>
</feature>
<proteinExistence type="predicted"/>
<feature type="compositionally biased region" description="Low complexity" evidence="1">
    <location>
        <begin position="347"/>
        <end position="374"/>
    </location>
</feature>